<dbReference type="EMBL" id="MU005594">
    <property type="protein sequence ID" value="KAF2680915.1"/>
    <property type="molecule type" value="Genomic_DNA"/>
</dbReference>
<dbReference type="Pfam" id="PF00172">
    <property type="entry name" value="Zn_clus"/>
    <property type="match status" value="1"/>
</dbReference>
<dbReference type="GO" id="GO:0001228">
    <property type="term" value="F:DNA-binding transcription activator activity, RNA polymerase II-specific"/>
    <property type="evidence" value="ECO:0007669"/>
    <property type="project" value="TreeGrafter"/>
</dbReference>
<dbReference type="AlphaFoldDB" id="A0A6G1IRY0"/>
<organism evidence="4 5">
    <name type="scientific">Lentithecium fluviatile CBS 122367</name>
    <dbReference type="NCBI Taxonomy" id="1168545"/>
    <lineage>
        <taxon>Eukaryota</taxon>
        <taxon>Fungi</taxon>
        <taxon>Dikarya</taxon>
        <taxon>Ascomycota</taxon>
        <taxon>Pezizomycotina</taxon>
        <taxon>Dothideomycetes</taxon>
        <taxon>Pleosporomycetidae</taxon>
        <taxon>Pleosporales</taxon>
        <taxon>Massarineae</taxon>
        <taxon>Lentitheciaceae</taxon>
        <taxon>Lentithecium</taxon>
    </lineage>
</organism>
<keyword evidence="1" id="KW-0539">Nucleus</keyword>
<evidence type="ECO:0000313" key="5">
    <source>
        <dbReference type="Proteomes" id="UP000799291"/>
    </source>
</evidence>
<dbReference type="OrthoDB" id="5386330at2759"/>
<gene>
    <name evidence="4" type="ORF">K458DRAFT_434162</name>
</gene>
<dbReference type="GO" id="GO:0008270">
    <property type="term" value="F:zinc ion binding"/>
    <property type="evidence" value="ECO:0007669"/>
    <property type="project" value="InterPro"/>
</dbReference>
<dbReference type="SMART" id="SM00066">
    <property type="entry name" value="GAL4"/>
    <property type="match status" value="1"/>
</dbReference>
<proteinExistence type="predicted"/>
<keyword evidence="2" id="KW-0812">Transmembrane</keyword>
<dbReference type="PANTHER" id="PTHR47784">
    <property type="entry name" value="STEROL UPTAKE CONTROL PROTEIN 2"/>
    <property type="match status" value="1"/>
</dbReference>
<evidence type="ECO:0000256" key="1">
    <source>
        <dbReference type="ARBA" id="ARBA00023242"/>
    </source>
</evidence>
<accession>A0A6G1IRY0</accession>
<keyword evidence="2" id="KW-0472">Membrane</keyword>
<dbReference type="SUPFAM" id="SSF57701">
    <property type="entry name" value="Zn2/Cys6 DNA-binding domain"/>
    <property type="match status" value="1"/>
</dbReference>
<dbReference type="InterPro" id="IPR001138">
    <property type="entry name" value="Zn2Cys6_DnaBD"/>
</dbReference>
<evidence type="ECO:0000259" key="3">
    <source>
        <dbReference type="PROSITE" id="PS50048"/>
    </source>
</evidence>
<dbReference type="PROSITE" id="PS50048">
    <property type="entry name" value="ZN2_CY6_FUNGAL_2"/>
    <property type="match status" value="1"/>
</dbReference>
<dbReference type="InterPro" id="IPR036864">
    <property type="entry name" value="Zn2-C6_fun-type_DNA-bd_sf"/>
</dbReference>
<protein>
    <recommendedName>
        <fullName evidence="3">Zn(2)-C6 fungal-type domain-containing protein</fullName>
    </recommendedName>
</protein>
<feature type="domain" description="Zn(2)-C6 fungal-type" evidence="3">
    <location>
        <begin position="12"/>
        <end position="42"/>
    </location>
</feature>
<feature type="transmembrane region" description="Helical" evidence="2">
    <location>
        <begin position="108"/>
        <end position="128"/>
    </location>
</feature>
<dbReference type="PROSITE" id="PS00463">
    <property type="entry name" value="ZN2_CY6_FUNGAL_1"/>
    <property type="match status" value="1"/>
</dbReference>
<dbReference type="Gene3D" id="4.10.240.10">
    <property type="entry name" value="Zn(2)-C6 fungal-type DNA-binding domain"/>
    <property type="match status" value="1"/>
</dbReference>
<dbReference type="Proteomes" id="UP000799291">
    <property type="component" value="Unassembled WGS sequence"/>
</dbReference>
<evidence type="ECO:0000256" key="2">
    <source>
        <dbReference type="SAM" id="Phobius"/>
    </source>
</evidence>
<sequence>MKRRPHHKTRTGCSQCRKRRVKCDESKPSCLRCGRLRLQCSFHCLAPTKPERPAASITPSIILSDSSLELTHLELLHHYTSQTCLDMGSADMRAARNMQIWQVEIPRLAFAHPFVMHGIFAISAVHLITLQPNRRLELTRRAVEAEQAALPSYRQLVASNDPKSIHAIFAFASFVAPYLLAQSHLMGVPNGRIPDRDDEHPHWFLVLRGVVCLLVKNWSELSQGPLKSLVRHIDPVDCDRNPEDAHYTKLYRMLEPTLSSTAGDREALSHCRLALDELRKIAAYPFSPRNTLDAMESSYAPMVWPGVVSDRFINLVYERKPEALVILAHFCALLKKLNSCWYLRGVGISLLGAIGAELGGLWESRIAWAVAQPAA</sequence>
<keyword evidence="5" id="KW-1185">Reference proteome</keyword>
<evidence type="ECO:0000313" key="4">
    <source>
        <dbReference type="EMBL" id="KAF2680915.1"/>
    </source>
</evidence>
<reference evidence="4" key="1">
    <citation type="journal article" date="2020" name="Stud. Mycol.">
        <title>101 Dothideomycetes genomes: a test case for predicting lifestyles and emergence of pathogens.</title>
        <authorList>
            <person name="Haridas S."/>
            <person name="Albert R."/>
            <person name="Binder M."/>
            <person name="Bloem J."/>
            <person name="Labutti K."/>
            <person name="Salamov A."/>
            <person name="Andreopoulos B."/>
            <person name="Baker S."/>
            <person name="Barry K."/>
            <person name="Bills G."/>
            <person name="Bluhm B."/>
            <person name="Cannon C."/>
            <person name="Castanera R."/>
            <person name="Culley D."/>
            <person name="Daum C."/>
            <person name="Ezra D."/>
            <person name="Gonzalez J."/>
            <person name="Henrissat B."/>
            <person name="Kuo A."/>
            <person name="Liang C."/>
            <person name="Lipzen A."/>
            <person name="Lutzoni F."/>
            <person name="Magnuson J."/>
            <person name="Mondo S."/>
            <person name="Nolan M."/>
            <person name="Ohm R."/>
            <person name="Pangilinan J."/>
            <person name="Park H.-J."/>
            <person name="Ramirez L."/>
            <person name="Alfaro M."/>
            <person name="Sun H."/>
            <person name="Tritt A."/>
            <person name="Yoshinaga Y."/>
            <person name="Zwiers L.-H."/>
            <person name="Turgeon B."/>
            <person name="Goodwin S."/>
            <person name="Spatafora J."/>
            <person name="Crous P."/>
            <person name="Grigoriev I."/>
        </authorList>
    </citation>
    <scope>NUCLEOTIDE SEQUENCE</scope>
    <source>
        <strain evidence="4">CBS 122367</strain>
    </source>
</reference>
<dbReference type="CDD" id="cd00067">
    <property type="entry name" value="GAL4"/>
    <property type="match status" value="1"/>
</dbReference>
<dbReference type="InterPro" id="IPR053157">
    <property type="entry name" value="Sterol_Uptake_Regulator"/>
</dbReference>
<dbReference type="PANTHER" id="PTHR47784:SF5">
    <property type="entry name" value="STEROL UPTAKE CONTROL PROTEIN 2"/>
    <property type="match status" value="1"/>
</dbReference>
<name>A0A6G1IRY0_9PLEO</name>
<keyword evidence="2" id="KW-1133">Transmembrane helix</keyword>